<organism evidence="2 3">
    <name type="scientific">Ananas comosus</name>
    <name type="common">Pineapple</name>
    <name type="synonym">Ananas ananas</name>
    <dbReference type="NCBI Taxonomy" id="4615"/>
    <lineage>
        <taxon>Eukaryota</taxon>
        <taxon>Viridiplantae</taxon>
        <taxon>Streptophyta</taxon>
        <taxon>Embryophyta</taxon>
        <taxon>Tracheophyta</taxon>
        <taxon>Spermatophyta</taxon>
        <taxon>Magnoliopsida</taxon>
        <taxon>Liliopsida</taxon>
        <taxon>Poales</taxon>
        <taxon>Bromeliaceae</taxon>
        <taxon>Bromelioideae</taxon>
        <taxon>Ananas</taxon>
    </lineage>
</organism>
<dbReference type="InterPro" id="IPR040381">
    <property type="entry name" value="At4g14450-like"/>
</dbReference>
<reference evidence="2 3" key="1">
    <citation type="journal article" date="2016" name="DNA Res.">
        <title>The draft genome of MD-2 pineapple using hybrid error correction of long reads.</title>
        <authorList>
            <person name="Redwan R.M."/>
            <person name="Saidin A."/>
            <person name="Kumar S.V."/>
        </authorList>
    </citation>
    <scope>NUCLEOTIDE SEQUENCE [LARGE SCALE GENOMIC DNA]</scope>
    <source>
        <strain evidence="3">cv. MD2</strain>
        <tissue evidence="2">Leaf</tissue>
    </source>
</reference>
<gene>
    <name evidence="2" type="ORF">ACMD2_15671</name>
</gene>
<evidence type="ECO:0000313" key="3">
    <source>
        <dbReference type="Proteomes" id="UP000092600"/>
    </source>
</evidence>
<accession>A0A199UGQ2</accession>
<protein>
    <submittedName>
        <fullName evidence="2">Uncharacterized protein</fullName>
    </submittedName>
</protein>
<proteinExistence type="predicted"/>
<feature type="compositionally biased region" description="Polar residues" evidence="1">
    <location>
        <begin position="30"/>
        <end position="39"/>
    </location>
</feature>
<dbReference type="AlphaFoldDB" id="A0A199UGQ2"/>
<feature type="compositionally biased region" description="Basic and acidic residues" evidence="1">
    <location>
        <begin position="81"/>
        <end position="94"/>
    </location>
</feature>
<feature type="region of interest" description="Disordered" evidence="1">
    <location>
        <begin position="1"/>
        <end position="42"/>
    </location>
</feature>
<feature type="region of interest" description="Disordered" evidence="1">
    <location>
        <begin position="80"/>
        <end position="115"/>
    </location>
</feature>
<dbReference type="EMBL" id="LSRQ01008294">
    <property type="protein sequence ID" value="OAY63924.1"/>
    <property type="molecule type" value="Genomic_DNA"/>
</dbReference>
<name>A0A199UGQ2_ANACO</name>
<dbReference type="Proteomes" id="UP000092600">
    <property type="component" value="Unassembled WGS sequence"/>
</dbReference>
<evidence type="ECO:0000313" key="2">
    <source>
        <dbReference type="EMBL" id="OAY63924.1"/>
    </source>
</evidence>
<evidence type="ECO:0000256" key="1">
    <source>
        <dbReference type="SAM" id="MobiDB-lite"/>
    </source>
</evidence>
<dbReference type="PANTHER" id="PTHR33912">
    <property type="entry name" value="OS01G0939400 PROTEIN"/>
    <property type="match status" value="1"/>
</dbReference>
<dbReference type="Gramene" id="Aco001429.1.mrna1">
    <property type="protein sequence ID" value="Aco001429.1.mrna1.cds1"/>
    <property type="gene ID" value="Aco001429.1.path1"/>
</dbReference>
<feature type="compositionally biased region" description="Pro residues" evidence="1">
    <location>
        <begin position="97"/>
        <end position="107"/>
    </location>
</feature>
<sequence length="145" mass="15034">MELIEAAAAPADERTKAAAASASKKPPSRLQKSAPSSLQLEDAAAVGGWGERGGVSSSARTPIPLLSPLILSPAPLWEDVDLGRESKEEEEKVRPPVAGPPPPPPAAGPQGEGWRHPALPMVVAVEPGSLVKFFHSQCAIVNNAQ</sequence>
<dbReference type="PANTHER" id="PTHR33912:SF5">
    <property type="entry name" value="F22G5.17"/>
    <property type="match status" value="1"/>
</dbReference>
<comment type="caution">
    <text evidence="2">The sequence shown here is derived from an EMBL/GenBank/DDBJ whole genome shotgun (WGS) entry which is preliminary data.</text>
</comment>